<dbReference type="EMBL" id="JANPWB010000011">
    <property type="protein sequence ID" value="KAJ1122460.1"/>
    <property type="molecule type" value="Genomic_DNA"/>
</dbReference>
<comment type="caution">
    <text evidence="1">The sequence shown here is derived from an EMBL/GenBank/DDBJ whole genome shotgun (WGS) entry which is preliminary data.</text>
</comment>
<proteinExistence type="predicted"/>
<organism evidence="1 2">
    <name type="scientific">Pleurodeles waltl</name>
    <name type="common">Iberian ribbed newt</name>
    <dbReference type="NCBI Taxonomy" id="8319"/>
    <lineage>
        <taxon>Eukaryota</taxon>
        <taxon>Metazoa</taxon>
        <taxon>Chordata</taxon>
        <taxon>Craniata</taxon>
        <taxon>Vertebrata</taxon>
        <taxon>Euteleostomi</taxon>
        <taxon>Amphibia</taxon>
        <taxon>Batrachia</taxon>
        <taxon>Caudata</taxon>
        <taxon>Salamandroidea</taxon>
        <taxon>Salamandridae</taxon>
        <taxon>Pleurodelinae</taxon>
        <taxon>Pleurodeles</taxon>
    </lineage>
</organism>
<dbReference type="AlphaFoldDB" id="A0AAV7P2E7"/>
<dbReference type="Gene3D" id="3.30.70.1820">
    <property type="entry name" value="L1 transposable element, RRM domain"/>
    <property type="match status" value="1"/>
</dbReference>
<keyword evidence="2" id="KW-1185">Reference proteome</keyword>
<evidence type="ECO:0000313" key="1">
    <source>
        <dbReference type="EMBL" id="KAJ1122460.1"/>
    </source>
</evidence>
<accession>A0AAV7P2E7</accession>
<sequence>MEGPSVDLFLEDLILNTLRSKRLSNFFLVERAHRAPIPPQRPGVPRTIIARIFNHHSAILQTAHAHDDLHHKNAVIKFFPDYTFQVQKQRRSFDEVETAL</sequence>
<protein>
    <submittedName>
        <fullName evidence="1">Uncharacterized protein</fullName>
    </submittedName>
</protein>
<name>A0AAV7P2E7_PLEWA</name>
<reference evidence="1" key="1">
    <citation type="journal article" date="2022" name="bioRxiv">
        <title>Sequencing and chromosome-scale assembly of the giantPleurodeles waltlgenome.</title>
        <authorList>
            <person name="Brown T."/>
            <person name="Elewa A."/>
            <person name="Iarovenko S."/>
            <person name="Subramanian E."/>
            <person name="Araus A.J."/>
            <person name="Petzold A."/>
            <person name="Susuki M."/>
            <person name="Suzuki K.-i.T."/>
            <person name="Hayashi T."/>
            <person name="Toyoda A."/>
            <person name="Oliveira C."/>
            <person name="Osipova E."/>
            <person name="Leigh N.D."/>
            <person name="Simon A."/>
            <person name="Yun M.H."/>
        </authorList>
    </citation>
    <scope>NUCLEOTIDE SEQUENCE</scope>
    <source>
        <strain evidence="1">20211129_DDA</strain>
        <tissue evidence="1">Liver</tissue>
    </source>
</reference>
<gene>
    <name evidence="1" type="ORF">NDU88_000947</name>
</gene>
<dbReference type="Proteomes" id="UP001066276">
    <property type="component" value="Chromosome 7"/>
</dbReference>
<evidence type="ECO:0000313" key="2">
    <source>
        <dbReference type="Proteomes" id="UP001066276"/>
    </source>
</evidence>